<dbReference type="SUPFAM" id="SSF88713">
    <property type="entry name" value="Glycoside hydrolase/deacetylase"/>
    <property type="match status" value="1"/>
</dbReference>
<gene>
    <name evidence="2" type="ORF">JAY77_00025</name>
</gene>
<name>A0A9E4NG56_9GAMM</name>
<dbReference type="PANTHER" id="PTHR30105:SF2">
    <property type="entry name" value="DIVERGENT POLYSACCHARIDE DEACETYLASE SUPERFAMILY"/>
    <property type="match status" value="1"/>
</dbReference>
<organism evidence="2 3">
    <name type="scientific">Candidatus Thiodiazotropha taylori</name>
    <dbReference type="NCBI Taxonomy" id="2792791"/>
    <lineage>
        <taxon>Bacteria</taxon>
        <taxon>Pseudomonadati</taxon>
        <taxon>Pseudomonadota</taxon>
        <taxon>Gammaproteobacteria</taxon>
        <taxon>Chromatiales</taxon>
        <taxon>Sedimenticolaceae</taxon>
        <taxon>Candidatus Thiodiazotropha</taxon>
    </lineage>
</organism>
<evidence type="ECO:0000313" key="3">
    <source>
        <dbReference type="Proteomes" id="UP000886674"/>
    </source>
</evidence>
<dbReference type="InterPro" id="IPR011330">
    <property type="entry name" value="Glyco_hydro/deAcase_b/a-brl"/>
</dbReference>
<dbReference type="Gene3D" id="3.20.20.370">
    <property type="entry name" value="Glycoside hydrolase/deacetylase"/>
    <property type="match status" value="1"/>
</dbReference>
<accession>A0A9E4NG56</accession>
<dbReference type="GO" id="GO:0005975">
    <property type="term" value="P:carbohydrate metabolic process"/>
    <property type="evidence" value="ECO:0007669"/>
    <property type="project" value="InterPro"/>
</dbReference>
<comment type="caution">
    <text evidence="2">The sequence shown here is derived from an EMBL/GenBank/DDBJ whole genome shotgun (WGS) entry which is preliminary data.</text>
</comment>
<dbReference type="Pfam" id="PF04748">
    <property type="entry name" value="Polysacc_deac_2"/>
    <property type="match status" value="1"/>
</dbReference>
<dbReference type="CDD" id="cd10936">
    <property type="entry name" value="CE4_DAC2"/>
    <property type="match status" value="1"/>
</dbReference>
<dbReference type="PANTHER" id="PTHR30105">
    <property type="entry name" value="UNCHARACTERIZED YIBQ-RELATED"/>
    <property type="match status" value="1"/>
</dbReference>
<keyword evidence="1" id="KW-0732">Signal</keyword>
<evidence type="ECO:0000313" key="2">
    <source>
        <dbReference type="EMBL" id="MCG7976516.1"/>
    </source>
</evidence>
<feature type="chain" id="PRO_5039601802" evidence="1">
    <location>
        <begin position="23"/>
        <end position="277"/>
    </location>
</feature>
<sequence>MHRLGLLICSICLFATTSVGMADEGDTASPNPVKIALIIDDLGNQKDAGERALALPGAVTYSFLPQTPFAWQLASKAHASNKEVMLHQPMESDNGNPLGNGALTLAMSRERFIHTLQRNIASVPYVAGVNNHMGSLLTRDPTAMRWLMSELRASGLYFIDSRTTDATVAERVAGKNLIAASRRHVFLDNIQEEVEIRRQLEQLLLKARSQGHAIGIAHPYPQTLSVLQEELPKLKRQGVELVPVSELINSGRPLWHAYSSPLPKDAKSSKQSPSQIY</sequence>
<dbReference type="Proteomes" id="UP000886674">
    <property type="component" value="Unassembled WGS sequence"/>
</dbReference>
<dbReference type="AlphaFoldDB" id="A0A9E4NG56"/>
<dbReference type="InterPro" id="IPR006837">
    <property type="entry name" value="Divergent_DAC"/>
</dbReference>
<evidence type="ECO:0000256" key="1">
    <source>
        <dbReference type="SAM" id="SignalP"/>
    </source>
</evidence>
<feature type="signal peptide" evidence="1">
    <location>
        <begin position="1"/>
        <end position="22"/>
    </location>
</feature>
<protein>
    <submittedName>
        <fullName evidence="2">Divergent polysaccharide deacetylase family protein</fullName>
    </submittedName>
</protein>
<reference evidence="2" key="1">
    <citation type="journal article" date="2021" name="Proc. Natl. Acad. Sci. U.S.A.">
        <title>Global biogeography of chemosynthetic symbionts reveals both localized and globally distributed symbiont groups. .</title>
        <authorList>
            <person name="Osvatic J.T."/>
            <person name="Wilkins L.G.E."/>
            <person name="Leibrecht L."/>
            <person name="Leray M."/>
            <person name="Zauner S."/>
            <person name="Polzin J."/>
            <person name="Camacho Y."/>
            <person name="Gros O."/>
            <person name="van Gils J.A."/>
            <person name="Eisen J.A."/>
            <person name="Petersen J.M."/>
            <person name="Yuen B."/>
        </authorList>
    </citation>
    <scope>NUCLEOTIDE SEQUENCE</scope>
    <source>
        <strain evidence="2">MAGclacostrist055</strain>
    </source>
</reference>
<proteinExistence type="predicted"/>
<dbReference type="EMBL" id="JAEPCR010000001">
    <property type="protein sequence ID" value="MCG7976516.1"/>
    <property type="molecule type" value="Genomic_DNA"/>
</dbReference>